<protein>
    <recommendedName>
        <fullName evidence="5">HTH araC/xylS-type domain-containing protein</fullName>
    </recommendedName>
</protein>
<dbReference type="GO" id="GO:0043565">
    <property type="term" value="F:sequence-specific DNA binding"/>
    <property type="evidence" value="ECO:0007669"/>
    <property type="project" value="InterPro"/>
</dbReference>
<keyword evidence="4" id="KW-0812">Transmembrane</keyword>
<keyword evidence="3" id="KW-0804">Transcription</keyword>
<dbReference type="Pfam" id="PF12833">
    <property type="entry name" value="HTH_18"/>
    <property type="match status" value="1"/>
</dbReference>
<keyword evidence="4" id="KW-0472">Membrane</keyword>
<evidence type="ECO:0000313" key="6">
    <source>
        <dbReference type="EMBL" id="GJG59813.1"/>
    </source>
</evidence>
<dbReference type="Gene3D" id="1.10.10.60">
    <property type="entry name" value="Homeodomain-like"/>
    <property type="match status" value="2"/>
</dbReference>
<gene>
    <name evidence="6" type="ORF">PRLR5076_26640</name>
</gene>
<keyword evidence="4" id="KW-1133">Transmembrane helix</keyword>
<feature type="domain" description="HTH araC/xylS-type" evidence="5">
    <location>
        <begin position="419"/>
        <end position="524"/>
    </location>
</feature>
<keyword evidence="2" id="KW-0238">DNA-binding</keyword>
<dbReference type="SMART" id="SM00342">
    <property type="entry name" value="HTH_ARAC"/>
    <property type="match status" value="1"/>
</dbReference>
<dbReference type="SUPFAM" id="SSF46689">
    <property type="entry name" value="Homeodomain-like"/>
    <property type="match status" value="1"/>
</dbReference>
<organism evidence="6 7">
    <name type="scientific">Prevotella lacticifex</name>
    <dbReference type="NCBI Taxonomy" id="2854755"/>
    <lineage>
        <taxon>Bacteria</taxon>
        <taxon>Pseudomonadati</taxon>
        <taxon>Bacteroidota</taxon>
        <taxon>Bacteroidia</taxon>
        <taxon>Bacteroidales</taxon>
        <taxon>Prevotellaceae</taxon>
        <taxon>Prevotella</taxon>
    </lineage>
</organism>
<keyword evidence="1" id="KW-0805">Transcription regulation</keyword>
<evidence type="ECO:0000256" key="1">
    <source>
        <dbReference type="ARBA" id="ARBA00023015"/>
    </source>
</evidence>
<dbReference type="GO" id="GO:0003700">
    <property type="term" value="F:DNA-binding transcription factor activity"/>
    <property type="evidence" value="ECO:0007669"/>
    <property type="project" value="InterPro"/>
</dbReference>
<dbReference type="RefSeq" id="WP_223929415.1">
    <property type="nucleotide sequence ID" value="NZ_BPTU01000002.1"/>
</dbReference>
<evidence type="ECO:0000256" key="3">
    <source>
        <dbReference type="ARBA" id="ARBA00023163"/>
    </source>
</evidence>
<evidence type="ECO:0000259" key="5">
    <source>
        <dbReference type="PROSITE" id="PS01124"/>
    </source>
</evidence>
<evidence type="ECO:0000256" key="2">
    <source>
        <dbReference type="ARBA" id="ARBA00023125"/>
    </source>
</evidence>
<evidence type="ECO:0000313" key="7">
    <source>
        <dbReference type="Proteomes" id="UP000825483"/>
    </source>
</evidence>
<name>A0A9R1CBY6_9BACT</name>
<dbReference type="EMBL" id="BPUB01000002">
    <property type="protein sequence ID" value="GJG59813.1"/>
    <property type="molecule type" value="Genomic_DNA"/>
</dbReference>
<dbReference type="PROSITE" id="PS01124">
    <property type="entry name" value="HTH_ARAC_FAMILY_2"/>
    <property type="match status" value="1"/>
</dbReference>
<feature type="transmembrane region" description="Helical" evidence="4">
    <location>
        <begin position="354"/>
        <end position="373"/>
    </location>
</feature>
<comment type="caution">
    <text evidence="6">The sequence shown here is derived from an EMBL/GenBank/DDBJ whole genome shotgun (WGS) entry which is preliminary data.</text>
</comment>
<accession>A0A9R1CBY6</accession>
<dbReference type="InterPro" id="IPR011990">
    <property type="entry name" value="TPR-like_helical_dom_sf"/>
</dbReference>
<dbReference type="Proteomes" id="UP000825483">
    <property type="component" value="Unassembled WGS sequence"/>
</dbReference>
<dbReference type="PANTHER" id="PTHR43280">
    <property type="entry name" value="ARAC-FAMILY TRANSCRIPTIONAL REGULATOR"/>
    <property type="match status" value="1"/>
</dbReference>
<dbReference type="Gene3D" id="1.25.40.10">
    <property type="entry name" value="Tetratricopeptide repeat domain"/>
    <property type="match status" value="2"/>
</dbReference>
<dbReference type="SUPFAM" id="SSF48452">
    <property type="entry name" value="TPR-like"/>
    <property type="match status" value="1"/>
</dbReference>
<reference evidence="6" key="1">
    <citation type="journal article" date="2022" name="Int. J. Syst. Evol. Microbiol.">
        <title>Prevotella lacticifex sp. nov., isolated from the rumen of cows.</title>
        <authorList>
            <person name="Shinkai T."/>
            <person name="Ikeyama N."/>
            <person name="Kumagai M."/>
            <person name="Ohmori H."/>
            <person name="Sakamoto M."/>
            <person name="Ohkuma M."/>
            <person name="Mitsumori M."/>
        </authorList>
    </citation>
    <scope>NUCLEOTIDE SEQUENCE</scope>
    <source>
        <strain evidence="6">R5076</strain>
    </source>
</reference>
<sequence length="532" mass="62152">MRWITILLLFLLPFTAGGARRDDIYNRYVKMPSKELFFIANSKLQLNKPSNDTSLVCYTIIYNRYQDDAPVAEKQMMVETCMHLWSIYFYTYYDYPKCFEFIAKARDIAKSIQKPNPLIYLSFGAMYQTIAEESHNTPLNEKALGYYRQAFAVSQRLHDHLHIDMALTNVISVAHELMQTPSIAGEMRAYRRSNHGGLLYNYNLILYDAVSREEQGRKDAAIECYDRQIAMLGDNKQYSRLVYFTFVNKARALETMGRYRDAIATMQKPREIAKQQNQKDLQLEVYDLLSALYNKVGDTRQYTSNREKYYQLKDTLTSYRQVASVNEMEFQQQMNTMSDEIRDISHRHAVQTTISIVASAVAAVILLLLFVVYRQNRRLRESNRQLYHQNVSMLKAEEEQRQLRRKANVTKVPEEGLVDSIVEVMENNDEIFQPGFNVERLASLVGSRYRYVSQVIHERFGCNFNTFLNEYRIKEACKRMNDTEHYGNLTIEAISSGVGFKSRTSFVTSFKRFTGLTPSEYQTQAKRENSYK</sequence>
<keyword evidence="7" id="KW-1185">Reference proteome</keyword>
<dbReference type="PANTHER" id="PTHR43280:SF29">
    <property type="entry name" value="ARAC-FAMILY TRANSCRIPTIONAL REGULATOR"/>
    <property type="match status" value="1"/>
</dbReference>
<dbReference type="AlphaFoldDB" id="A0A9R1CBY6"/>
<dbReference type="GeneID" id="72466145"/>
<evidence type="ECO:0000256" key="4">
    <source>
        <dbReference type="SAM" id="Phobius"/>
    </source>
</evidence>
<proteinExistence type="predicted"/>
<dbReference type="InterPro" id="IPR018060">
    <property type="entry name" value="HTH_AraC"/>
</dbReference>
<dbReference type="InterPro" id="IPR009057">
    <property type="entry name" value="Homeodomain-like_sf"/>
</dbReference>